<keyword evidence="12 15" id="KW-0627">Porphyrin biosynthesis</keyword>
<dbReference type="InterPro" id="IPR034505">
    <property type="entry name" value="Coproporphyrinogen-III_oxidase"/>
</dbReference>
<dbReference type="PANTHER" id="PTHR13932">
    <property type="entry name" value="COPROPORPHYRINIGEN III OXIDASE"/>
    <property type="match status" value="1"/>
</dbReference>
<comment type="cofactor">
    <cofactor evidence="15 17">
        <name>[4Fe-4S] cluster</name>
        <dbReference type="ChEBI" id="CHEBI:49883"/>
    </cofactor>
    <text evidence="15 17">Binds 1 [4Fe-4S] cluster. The cluster is coordinated with 3 cysteines and an exchangeable S-adenosyl-L-methionine.</text>
</comment>
<keyword evidence="6 15" id="KW-0963">Cytoplasm</keyword>
<dbReference type="Proteomes" id="UP000199550">
    <property type="component" value="Unassembled WGS sequence"/>
</dbReference>
<feature type="binding site" evidence="16">
    <location>
        <begin position="112"/>
        <end position="113"/>
    </location>
    <ligand>
        <name>S-adenosyl-L-methionine</name>
        <dbReference type="ChEBI" id="CHEBI:59789"/>
        <label>2</label>
    </ligand>
</feature>
<evidence type="ECO:0000256" key="13">
    <source>
        <dbReference type="ARBA" id="ARBA00024295"/>
    </source>
</evidence>
<feature type="binding site" evidence="16">
    <location>
        <position position="144"/>
    </location>
    <ligand>
        <name>S-adenosyl-L-methionine</name>
        <dbReference type="ChEBI" id="CHEBI:59789"/>
        <label>1</label>
    </ligand>
</feature>
<dbReference type="GO" id="GO:0004109">
    <property type="term" value="F:coproporphyrinogen oxidase activity"/>
    <property type="evidence" value="ECO:0007669"/>
    <property type="project" value="InterPro"/>
</dbReference>
<accession>A0A1I4DRJ7</accession>
<feature type="binding site" evidence="16">
    <location>
        <position position="242"/>
    </location>
    <ligand>
        <name>S-adenosyl-L-methionine</name>
        <dbReference type="ChEBI" id="CHEBI:59789"/>
        <label>2</label>
    </ligand>
</feature>
<keyword evidence="11 15" id="KW-0411">Iron-sulfur</keyword>
<evidence type="ECO:0000256" key="2">
    <source>
        <dbReference type="ARBA" id="ARBA00004785"/>
    </source>
</evidence>
<dbReference type="GO" id="GO:0051989">
    <property type="term" value="F:coproporphyrinogen dehydrogenase activity"/>
    <property type="evidence" value="ECO:0007669"/>
    <property type="project" value="UniProtKB-EC"/>
</dbReference>
<sequence>MSQIDLLRRHGLFDAKVPRYTSYPPANHFGQGVGADVQCDWIAAIPQGRAVSVYIHIPFCRRLCWFCACRTQGTSTMRPVDVYVDQLLLELAQLRRLAPAGLRMGRLHLGGGTPTILPAKTMARLLRAVFTAFDRADDFEFSVEIDPTDAAPDLLQTLIDFGMSRASIGVQDFAPAVQKAIGRPQSLEQTQTVAQFLRDAGLRSLNVDLLYGLPHQTPDSFRRTLDHVSDLGPDRLAIYGYAHVPWMSKRQVMIKDDTLPDAMARFELAEIANDAMTAQGFRAIGIDHFAKPSDSLARADANGTLRRNFQGYTDDQSETLLGLGASAISAFHEGFVQNAVATSAWHDRVGQDGLAGQKGYVLTPQDRVVSQIIADLMCRFTFNTASLLQQFPGQHGLIASARAMLCERFGDAITVQGDTLHLTPQAKPLVRIMARHVDTFIGVSGGYSAAI</sequence>
<feature type="binding site" evidence="16">
    <location>
        <position position="54"/>
    </location>
    <ligand>
        <name>S-adenosyl-L-methionine</name>
        <dbReference type="ChEBI" id="CHEBI:59789"/>
        <label>1</label>
    </ligand>
</feature>
<evidence type="ECO:0000256" key="10">
    <source>
        <dbReference type="ARBA" id="ARBA00023004"/>
    </source>
</evidence>
<reference evidence="20" key="1">
    <citation type="submission" date="2016-10" db="EMBL/GenBank/DDBJ databases">
        <authorList>
            <person name="Varghese N."/>
            <person name="Submissions S."/>
        </authorList>
    </citation>
    <scope>NUCLEOTIDE SEQUENCE [LARGE SCALE GENOMIC DNA]</scope>
    <source>
        <strain evidence="20">DSM 16199</strain>
    </source>
</reference>
<evidence type="ECO:0000256" key="7">
    <source>
        <dbReference type="ARBA" id="ARBA00022691"/>
    </source>
</evidence>
<dbReference type="Pfam" id="PF04055">
    <property type="entry name" value="Radical_SAM"/>
    <property type="match status" value="1"/>
</dbReference>
<dbReference type="UniPathway" id="UPA00251">
    <property type="reaction ID" value="UER00323"/>
</dbReference>
<dbReference type="SFLD" id="SFLDS00029">
    <property type="entry name" value="Radical_SAM"/>
    <property type="match status" value="1"/>
</dbReference>
<dbReference type="InterPro" id="IPR006638">
    <property type="entry name" value="Elp3/MiaA/NifB-like_rSAM"/>
</dbReference>
<organism evidence="19 20">
    <name type="scientific">Loktanella salsilacus</name>
    <dbReference type="NCBI Taxonomy" id="195913"/>
    <lineage>
        <taxon>Bacteria</taxon>
        <taxon>Pseudomonadati</taxon>
        <taxon>Pseudomonadota</taxon>
        <taxon>Alphaproteobacteria</taxon>
        <taxon>Rhodobacterales</taxon>
        <taxon>Roseobacteraceae</taxon>
        <taxon>Loktanella</taxon>
    </lineage>
</organism>
<feature type="binding site" evidence="16">
    <location>
        <position position="171"/>
    </location>
    <ligand>
        <name>S-adenosyl-L-methionine</name>
        <dbReference type="ChEBI" id="CHEBI:59789"/>
        <label>2</label>
    </ligand>
</feature>
<evidence type="ECO:0000256" key="5">
    <source>
        <dbReference type="ARBA" id="ARBA00022485"/>
    </source>
</evidence>
<feature type="binding site" evidence="16">
    <location>
        <position position="111"/>
    </location>
    <ligand>
        <name>S-adenosyl-L-methionine</name>
        <dbReference type="ChEBI" id="CHEBI:59789"/>
        <label>1</label>
    </ligand>
</feature>
<dbReference type="PANTHER" id="PTHR13932:SF6">
    <property type="entry name" value="OXYGEN-INDEPENDENT COPROPORPHYRINOGEN III OXIDASE"/>
    <property type="match status" value="1"/>
</dbReference>
<feature type="binding site" evidence="17">
    <location>
        <position position="67"/>
    </location>
    <ligand>
        <name>[4Fe-4S] cluster</name>
        <dbReference type="ChEBI" id="CHEBI:49883"/>
        <note>4Fe-4S-S-AdoMet</note>
    </ligand>
</feature>
<evidence type="ECO:0000313" key="20">
    <source>
        <dbReference type="Proteomes" id="UP000199550"/>
    </source>
</evidence>
<evidence type="ECO:0000256" key="12">
    <source>
        <dbReference type="ARBA" id="ARBA00023244"/>
    </source>
</evidence>
<feature type="binding site" evidence="16">
    <location>
        <begin position="66"/>
        <end position="68"/>
    </location>
    <ligand>
        <name>S-adenosyl-L-methionine</name>
        <dbReference type="ChEBI" id="CHEBI:59789"/>
        <label>2</label>
    </ligand>
</feature>
<dbReference type="CDD" id="cd01335">
    <property type="entry name" value="Radical_SAM"/>
    <property type="match status" value="1"/>
</dbReference>
<dbReference type="GO" id="GO:0005737">
    <property type="term" value="C:cytoplasm"/>
    <property type="evidence" value="ECO:0007669"/>
    <property type="project" value="UniProtKB-SubCell"/>
</dbReference>
<dbReference type="STRING" id="195913.SAMN04488004_10526"/>
<keyword evidence="9 15" id="KW-0560">Oxidoreductase</keyword>
<evidence type="ECO:0000256" key="1">
    <source>
        <dbReference type="ARBA" id="ARBA00004496"/>
    </source>
</evidence>
<evidence type="ECO:0000256" key="17">
    <source>
        <dbReference type="PIRSR" id="PIRSR000167-2"/>
    </source>
</evidence>
<dbReference type="OrthoDB" id="9808022at2"/>
<dbReference type="GO" id="GO:0046872">
    <property type="term" value="F:metal ion binding"/>
    <property type="evidence" value="ECO:0007669"/>
    <property type="project" value="UniProtKB-KW"/>
</dbReference>
<comment type="function">
    <text evidence="13">Involved in the heme biosynthesis. Catalyzes the anaerobic oxidative decarboxylation of propionate groups of rings A and B of coproporphyrinogen III to yield the vinyl groups in protoporphyrinogen IX.</text>
</comment>
<proteinExistence type="inferred from homology"/>
<evidence type="ECO:0000256" key="6">
    <source>
        <dbReference type="ARBA" id="ARBA00022490"/>
    </source>
</evidence>
<comment type="subunit">
    <text evidence="4">Monomer.</text>
</comment>
<dbReference type="InterPro" id="IPR058240">
    <property type="entry name" value="rSAM_sf"/>
</dbReference>
<feature type="binding site" evidence="16">
    <location>
        <position position="183"/>
    </location>
    <ligand>
        <name>S-adenosyl-L-methionine</name>
        <dbReference type="ChEBI" id="CHEBI:59789"/>
        <label>2</label>
    </ligand>
</feature>
<feature type="binding site" evidence="17">
    <location>
        <position position="60"/>
    </location>
    <ligand>
        <name>[4Fe-4S] cluster</name>
        <dbReference type="ChEBI" id="CHEBI:49883"/>
        <note>4Fe-4S-S-AdoMet</note>
    </ligand>
</feature>
<feature type="binding site" evidence="16">
    <location>
        <position position="328"/>
    </location>
    <ligand>
        <name>S-adenosyl-L-methionine</name>
        <dbReference type="ChEBI" id="CHEBI:59789"/>
        <label>1</label>
    </ligand>
</feature>
<dbReference type="PROSITE" id="PS51918">
    <property type="entry name" value="RADICAL_SAM"/>
    <property type="match status" value="1"/>
</dbReference>
<comment type="pathway">
    <text evidence="2 15">Porphyrin-containing compound metabolism; protoporphyrin-IX biosynthesis; protoporphyrinogen-IX from coproporphyrinogen-III (AdoMet route): step 1/1.</text>
</comment>
<evidence type="ECO:0000256" key="16">
    <source>
        <dbReference type="PIRSR" id="PIRSR000167-1"/>
    </source>
</evidence>
<keyword evidence="20" id="KW-1185">Reference proteome</keyword>
<dbReference type="EMBL" id="FOTF01000005">
    <property type="protein sequence ID" value="SFK96204.1"/>
    <property type="molecule type" value="Genomic_DNA"/>
</dbReference>
<evidence type="ECO:0000256" key="11">
    <source>
        <dbReference type="ARBA" id="ARBA00023014"/>
    </source>
</evidence>
<feature type="domain" description="Radical SAM core" evidence="18">
    <location>
        <begin position="45"/>
        <end position="287"/>
    </location>
</feature>
<evidence type="ECO:0000256" key="15">
    <source>
        <dbReference type="PIRNR" id="PIRNR000167"/>
    </source>
</evidence>
<dbReference type="SFLD" id="SFLDG01065">
    <property type="entry name" value="anaerobic_coproporphyrinogen-I"/>
    <property type="match status" value="1"/>
</dbReference>
<evidence type="ECO:0000256" key="8">
    <source>
        <dbReference type="ARBA" id="ARBA00022723"/>
    </source>
</evidence>
<dbReference type="InterPro" id="IPR023404">
    <property type="entry name" value="rSAM_horseshoe"/>
</dbReference>
<evidence type="ECO:0000313" key="19">
    <source>
        <dbReference type="EMBL" id="SFK96204.1"/>
    </source>
</evidence>
<feature type="binding site" evidence="16">
    <location>
        <position position="208"/>
    </location>
    <ligand>
        <name>S-adenosyl-L-methionine</name>
        <dbReference type="ChEBI" id="CHEBI:59789"/>
        <label>2</label>
    </ligand>
</feature>
<dbReference type="NCBIfam" id="TIGR00538">
    <property type="entry name" value="hemN"/>
    <property type="match status" value="1"/>
</dbReference>
<dbReference type="GO" id="GO:0006782">
    <property type="term" value="P:protoporphyrinogen IX biosynthetic process"/>
    <property type="evidence" value="ECO:0007669"/>
    <property type="project" value="UniProtKB-UniPathway"/>
</dbReference>
<keyword evidence="7 15" id="KW-0949">S-adenosyl-L-methionine</keyword>
<comment type="similarity">
    <text evidence="3 15">Belongs to the anaerobic coproporphyrinogen-III oxidase family.</text>
</comment>
<comment type="subcellular location">
    <subcellularLocation>
        <location evidence="1 15">Cytoplasm</location>
    </subcellularLocation>
</comment>
<dbReference type="Gene3D" id="3.80.30.20">
    <property type="entry name" value="tm_1862 like domain"/>
    <property type="match status" value="1"/>
</dbReference>
<protein>
    <recommendedName>
        <fullName evidence="15">Coproporphyrinogen-III oxidase</fullName>
        <ecNumber evidence="15">1.3.98.3</ecNumber>
    </recommendedName>
</protein>
<comment type="catalytic activity">
    <reaction evidence="14 15">
        <text>coproporphyrinogen III + 2 S-adenosyl-L-methionine = protoporphyrinogen IX + 2 5'-deoxyadenosine + 2 L-methionine + 2 CO2</text>
        <dbReference type="Rhea" id="RHEA:15425"/>
        <dbReference type="ChEBI" id="CHEBI:16526"/>
        <dbReference type="ChEBI" id="CHEBI:17319"/>
        <dbReference type="ChEBI" id="CHEBI:57307"/>
        <dbReference type="ChEBI" id="CHEBI:57309"/>
        <dbReference type="ChEBI" id="CHEBI:57844"/>
        <dbReference type="ChEBI" id="CHEBI:59789"/>
        <dbReference type="EC" id="1.3.98.3"/>
    </reaction>
</comment>
<feature type="binding site" evidence="17">
    <location>
        <position position="64"/>
    </location>
    <ligand>
        <name>[4Fe-4S] cluster</name>
        <dbReference type="ChEBI" id="CHEBI:49883"/>
        <note>4Fe-4S-S-AdoMet</note>
    </ligand>
</feature>
<dbReference type="GO" id="GO:0051539">
    <property type="term" value="F:4 iron, 4 sulfur cluster binding"/>
    <property type="evidence" value="ECO:0007669"/>
    <property type="project" value="UniProtKB-KW"/>
</dbReference>
<evidence type="ECO:0000256" key="14">
    <source>
        <dbReference type="ARBA" id="ARBA00048321"/>
    </source>
</evidence>
<name>A0A1I4DRJ7_9RHOB</name>
<dbReference type="RefSeq" id="WP_090186720.1">
    <property type="nucleotide sequence ID" value="NZ_FOTF01000005.1"/>
</dbReference>
<evidence type="ECO:0000256" key="9">
    <source>
        <dbReference type="ARBA" id="ARBA00023002"/>
    </source>
</evidence>
<dbReference type="InterPro" id="IPR004558">
    <property type="entry name" value="Coprogen_oxidase_HemN"/>
</dbReference>
<keyword evidence="8 15" id="KW-0479">Metal-binding</keyword>
<dbReference type="AlphaFoldDB" id="A0A1I4DRJ7"/>
<keyword evidence="5 15" id="KW-0004">4Fe-4S</keyword>
<dbReference type="InterPro" id="IPR007197">
    <property type="entry name" value="rSAM"/>
</dbReference>
<dbReference type="EC" id="1.3.98.3" evidence="15"/>
<dbReference type="SUPFAM" id="SSF102114">
    <property type="entry name" value="Radical SAM enzymes"/>
    <property type="match status" value="1"/>
</dbReference>
<evidence type="ECO:0000256" key="4">
    <source>
        <dbReference type="ARBA" id="ARBA00011245"/>
    </source>
</evidence>
<dbReference type="Gene3D" id="1.10.10.920">
    <property type="match status" value="1"/>
</dbReference>
<keyword evidence="10 15" id="KW-0408">Iron</keyword>
<evidence type="ECO:0000259" key="18">
    <source>
        <dbReference type="PROSITE" id="PS51918"/>
    </source>
</evidence>
<dbReference type="SFLD" id="SFLDG01082">
    <property type="entry name" value="B12-binding_domain_containing"/>
    <property type="match status" value="1"/>
</dbReference>
<dbReference type="PIRSF" id="PIRSF000167">
    <property type="entry name" value="HemN"/>
    <property type="match status" value="1"/>
</dbReference>
<dbReference type="SMART" id="SM00729">
    <property type="entry name" value="Elp3"/>
    <property type="match status" value="1"/>
</dbReference>
<evidence type="ECO:0000256" key="3">
    <source>
        <dbReference type="ARBA" id="ARBA00005493"/>
    </source>
</evidence>
<gene>
    <name evidence="19" type="ORF">SAMN04488004_10526</name>
</gene>